<evidence type="ECO:0000256" key="3">
    <source>
        <dbReference type="ARBA" id="ARBA00023015"/>
    </source>
</evidence>
<dbReference type="PROSITE" id="PS51755">
    <property type="entry name" value="OMPR_PHOB"/>
    <property type="match status" value="1"/>
</dbReference>
<evidence type="ECO:0000259" key="8">
    <source>
        <dbReference type="PROSITE" id="PS50110"/>
    </source>
</evidence>
<evidence type="ECO:0000259" key="9">
    <source>
        <dbReference type="PROSITE" id="PS51755"/>
    </source>
</evidence>
<dbReference type="Pfam" id="PF00486">
    <property type="entry name" value="Trans_reg_C"/>
    <property type="match status" value="1"/>
</dbReference>
<dbReference type="InterPro" id="IPR001789">
    <property type="entry name" value="Sig_transdc_resp-reg_receiver"/>
</dbReference>
<feature type="modified residue" description="4-aspartylphosphate" evidence="6">
    <location>
        <position position="64"/>
    </location>
</feature>
<organism evidence="10 11">
    <name type="scientific">Limnospira platensis NIES-46</name>
    <dbReference type="NCBI Taxonomy" id="1236695"/>
    <lineage>
        <taxon>Bacteria</taxon>
        <taxon>Bacillati</taxon>
        <taxon>Cyanobacteriota</taxon>
        <taxon>Cyanophyceae</taxon>
        <taxon>Oscillatoriophycideae</taxon>
        <taxon>Oscillatoriales</taxon>
        <taxon>Sirenicapillariaceae</taxon>
        <taxon>Limnospira</taxon>
    </lineage>
</organism>
<accession>A0A5M3TD33</accession>
<dbReference type="SMART" id="SM00448">
    <property type="entry name" value="REC"/>
    <property type="match status" value="1"/>
</dbReference>
<evidence type="ECO:0000256" key="1">
    <source>
        <dbReference type="ARBA" id="ARBA00022553"/>
    </source>
</evidence>
<dbReference type="Gene3D" id="1.10.10.10">
    <property type="entry name" value="Winged helix-like DNA-binding domain superfamily/Winged helix DNA-binding domain"/>
    <property type="match status" value="1"/>
</dbReference>
<reference evidence="10 11" key="1">
    <citation type="journal article" date="2019" name="J Genomics">
        <title>The Draft Genome of a Hydrogen-producing Cyanobacterium, Arthrospira platensis NIES-46.</title>
        <authorList>
            <person name="Suzuki S."/>
            <person name="Yamaguchi H."/>
            <person name="Kawachi M."/>
        </authorList>
    </citation>
    <scope>NUCLEOTIDE SEQUENCE [LARGE SCALE GENOMIC DNA]</scope>
    <source>
        <strain evidence="10 11">NIES-46</strain>
    </source>
</reference>
<evidence type="ECO:0000256" key="7">
    <source>
        <dbReference type="PROSITE-ProRule" id="PRU01091"/>
    </source>
</evidence>
<keyword evidence="5" id="KW-0804">Transcription</keyword>
<feature type="domain" description="OmpR/PhoB-type" evidence="9">
    <location>
        <begin position="139"/>
        <end position="238"/>
    </location>
</feature>
<name>A0A5M3TD33_LIMPL</name>
<keyword evidence="3" id="KW-0805">Transcription regulation</keyword>
<dbReference type="InterPro" id="IPR036388">
    <property type="entry name" value="WH-like_DNA-bd_sf"/>
</dbReference>
<keyword evidence="11" id="KW-1185">Reference proteome</keyword>
<evidence type="ECO:0000256" key="4">
    <source>
        <dbReference type="ARBA" id="ARBA00023125"/>
    </source>
</evidence>
<dbReference type="CDD" id="cd17574">
    <property type="entry name" value="REC_OmpR"/>
    <property type="match status" value="1"/>
</dbReference>
<keyword evidence="1 6" id="KW-0597">Phosphoprotein</keyword>
<gene>
    <name evidence="10" type="ORF">NIES46_34620</name>
</gene>
<dbReference type="PANTHER" id="PTHR48111:SF1">
    <property type="entry name" value="TWO-COMPONENT RESPONSE REGULATOR ORR33"/>
    <property type="match status" value="1"/>
</dbReference>
<keyword evidence="2" id="KW-0902">Two-component regulatory system</keyword>
<dbReference type="PROSITE" id="PS50110">
    <property type="entry name" value="RESPONSE_REGULATORY"/>
    <property type="match status" value="1"/>
</dbReference>
<evidence type="ECO:0000313" key="11">
    <source>
        <dbReference type="Proteomes" id="UP000326169"/>
    </source>
</evidence>
<dbReference type="Gene3D" id="3.40.50.2300">
    <property type="match status" value="1"/>
</dbReference>
<evidence type="ECO:0000313" key="10">
    <source>
        <dbReference type="EMBL" id="GCE95399.1"/>
    </source>
</evidence>
<dbReference type="SMART" id="SM00862">
    <property type="entry name" value="Trans_reg_C"/>
    <property type="match status" value="1"/>
</dbReference>
<feature type="DNA-binding region" description="OmpR/PhoB-type" evidence="7">
    <location>
        <begin position="139"/>
        <end position="238"/>
    </location>
</feature>
<dbReference type="CDD" id="cd00383">
    <property type="entry name" value="trans_reg_C"/>
    <property type="match status" value="1"/>
</dbReference>
<dbReference type="PANTHER" id="PTHR48111">
    <property type="entry name" value="REGULATOR OF RPOS"/>
    <property type="match status" value="1"/>
</dbReference>
<dbReference type="Gene3D" id="6.10.250.690">
    <property type="match status" value="1"/>
</dbReference>
<evidence type="ECO:0000256" key="5">
    <source>
        <dbReference type="ARBA" id="ARBA00023163"/>
    </source>
</evidence>
<dbReference type="InterPro" id="IPR001867">
    <property type="entry name" value="OmpR/PhoB-type_DNA-bd"/>
</dbReference>
<dbReference type="InterPro" id="IPR039420">
    <property type="entry name" value="WalR-like"/>
</dbReference>
<protein>
    <submittedName>
        <fullName evidence="10">Two-component response regulator</fullName>
    </submittedName>
</protein>
<sequence length="246" mass="28215">MPHAHALLVVMASQKILVVDDDPAIRNLISRYLTQQNYEVESAKDGETALQLFDEFNPDLVILDVNLPDTTGFALCQEMQSRTRVFVLLLTSLTGEADKIKGFDLGADDYITKPFGLAELGARVRAILKRQRSVEETEMRSLTYGDLVIDPVRREVYIRDRQISLSALEFDLLYCLAKKPGRAWRRSELLQEVWDYEYEGEQRVVDVHIGQIRKKIEPDTDKPVLIKTIRGVGYMFDRRGSEEPRP</sequence>
<dbReference type="SUPFAM" id="SSF52172">
    <property type="entry name" value="CheY-like"/>
    <property type="match status" value="1"/>
</dbReference>
<feature type="domain" description="Response regulatory" evidence="8">
    <location>
        <begin position="15"/>
        <end position="128"/>
    </location>
</feature>
<proteinExistence type="predicted"/>
<dbReference type="Pfam" id="PF00072">
    <property type="entry name" value="Response_reg"/>
    <property type="match status" value="1"/>
</dbReference>
<dbReference type="InterPro" id="IPR011006">
    <property type="entry name" value="CheY-like_superfamily"/>
</dbReference>
<comment type="caution">
    <text evidence="10">The sequence shown here is derived from an EMBL/GenBank/DDBJ whole genome shotgun (WGS) entry which is preliminary data.</text>
</comment>
<keyword evidence="4 7" id="KW-0238">DNA-binding</keyword>
<evidence type="ECO:0000256" key="2">
    <source>
        <dbReference type="ARBA" id="ARBA00023012"/>
    </source>
</evidence>
<evidence type="ECO:0000256" key="6">
    <source>
        <dbReference type="PROSITE-ProRule" id="PRU00169"/>
    </source>
</evidence>
<dbReference type="Proteomes" id="UP000326169">
    <property type="component" value="Unassembled WGS sequence"/>
</dbReference>
<dbReference type="EMBL" id="BIMW01000128">
    <property type="protein sequence ID" value="GCE95399.1"/>
    <property type="molecule type" value="Genomic_DNA"/>
</dbReference>